<keyword evidence="4" id="KW-0169">Cobalamin biosynthesis</keyword>
<dbReference type="InterPro" id="IPR016030">
    <property type="entry name" value="CblAdoTrfase-like"/>
</dbReference>
<comment type="catalytic activity">
    <reaction evidence="4">
        <text>2 cob(II)yrinate a,c diamide + reduced [electron-transfer flavoprotein] + 2 ATP = 2 adenosylcob(III)yrinate a,c-diamide + 2 triphosphate + oxidized [electron-transfer flavoprotein] + 3 H(+)</text>
        <dbReference type="Rhea" id="RHEA:11528"/>
        <dbReference type="Rhea" id="RHEA-COMP:10685"/>
        <dbReference type="Rhea" id="RHEA-COMP:10686"/>
        <dbReference type="ChEBI" id="CHEBI:15378"/>
        <dbReference type="ChEBI" id="CHEBI:18036"/>
        <dbReference type="ChEBI" id="CHEBI:30616"/>
        <dbReference type="ChEBI" id="CHEBI:57692"/>
        <dbReference type="ChEBI" id="CHEBI:58307"/>
        <dbReference type="ChEBI" id="CHEBI:58503"/>
        <dbReference type="ChEBI" id="CHEBI:58537"/>
        <dbReference type="EC" id="2.5.1.17"/>
    </reaction>
</comment>
<dbReference type="Proteomes" id="UP000005273">
    <property type="component" value="Unassembled WGS sequence"/>
</dbReference>
<keyword evidence="1 4" id="KW-0808">Transferase</keyword>
<comment type="similarity">
    <text evidence="4">Belongs to the Cob(I)alamin adenosyltransferase family.</text>
</comment>
<dbReference type="GO" id="GO:0005524">
    <property type="term" value="F:ATP binding"/>
    <property type="evidence" value="ECO:0007669"/>
    <property type="project" value="UniProtKB-UniRule"/>
</dbReference>
<evidence type="ECO:0000256" key="1">
    <source>
        <dbReference type="ARBA" id="ARBA00022679"/>
    </source>
</evidence>
<protein>
    <recommendedName>
        <fullName evidence="4">Corrinoid adenosyltransferase</fullName>
        <ecNumber evidence="4">2.5.1.17</ecNumber>
    </recommendedName>
    <alternativeName>
        <fullName evidence="4">Cob(II)alamin adenosyltransferase</fullName>
    </alternativeName>
    <alternativeName>
        <fullName evidence="4">Cob(II)yrinic acid a,c-diamide adenosyltransferase</fullName>
    </alternativeName>
    <alternativeName>
        <fullName evidence="4">Cobinamide/cobalamin adenosyltransferase</fullName>
    </alternativeName>
</protein>
<accession>A0A0T5X8X7</accession>
<keyword evidence="2 4" id="KW-0547">Nucleotide-binding</keyword>
<dbReference type="eggNOG" id="COG2096">
    <property type="taxonomic scope" value="Bacteria"/>
</dbReference>
<feature type="domain" description="Cobalamin adenosyltransferase-like" evidence="6">
    <location>
        <begin position="5"/>
        <end position="161"/>
    </location>
</feature>
<dbReference type="STRING" id="592015.HMPREF1705_04089"/>
<evidence type="ECO:0000259" key="6">
    <source>
        <dbReference type="Pfam" id="PF01923"/>
    </source>
</evidence>
<dbReference type="PANTHER" id="PTHR12213">
    <property type="entry name" value="CORRINOID ADENOSYLTRANSFERASE"/>
    <property type="match status" value="1"/>
</dbReference>
<keyword evidence="3 4" id="KW-0067">ATP-binding</keyword>
<feature type="region of interest" description="Disordered" evidence="5">
    <location>
        <begin position="1"/>
        <end position="22"/>
    </location>
</feature>
<reference evidence="8" key="1">
    <citation type="submission" date="2012-09" db="EMBL/GenBank/DDBJ databases">
        <authorList>
            <person name="Weinstock G."/>
            <person name="Sodergren E."/>
            <person name="Clifton S."/>
            <person name="Fulton L."/>
            <person name="Fulton B."/>
            <person name="Courtney L."/>
            <person name="Fronick C."/>
            <person name="Harrison M."/>
            <person name="Strong C."/>
            <person name="Farmer C."/>
            <person name="Delehaunty K."/>
            <person name="Markovic C."/>
            <person name="Hall O."/>
            <person name="Minx P."/>
            <person name="Tomlinson C."/>
            <person name="Mitreva M."/>
            <person name="Nelson J."/>
            <person name="Hou S."/>
            <person name="Wollam A."/>
            <person name="Pepin K.H."/>
            <person name="Johnson M."/>
            <person name="Bhonagiri V."/>
            <person name="Nash W.E."/>
            <person name="Suruliraj S."/>
            <person name="Warren W."/>
            <person name="Chinwalla A."/>
            <person name="Mardis E.R."/>
            <person name="Wilson R.K."/>
        </authorList>
    </citation>
    <scope>NUCLEOTIDE SEQUENCE [LARGE SCALE GENOMIC DNA]</scope>
    <source>
        <strain evidence="8">OS1</strain>
    </source>
</reference>
<gene>
    <name evidence="7" type="ORF">HMPREF1705_04089</name>
</gene>
<comment type="pathway">
    <text evidence="4">Cofactor biosynthesis; adenosylcobalamin biosynthesis; adenosylcobalamin from cob(II)yrinate a,c-diamide: step 2/7.</text>
</comment>
<comment type="catalytic activity">
    <reaction evidence="4">
        <text>2 cob(II)alamin + reduced [electron-transfer flavoprotein] + 2 ATP = 2 adenosylcob(III)alamin + 2 triphosphate + oxidized [electron-transfer flavoprotein] + 3 H(+)</text>
        <dbReference type="Rhea" id="RHEA:28671"/>
        <dbReference type="Rhea" id="RHEA-COMP:10685"/>
        <dbReference type="Rhea" id="RHEA-COMP:10686"/>
        <dbReference type="ChEBI" id="CHEBI:15378"/>
        <dbReference type="ChEBI" id="CHEBI:16304"/>
        <dbReference type="ChEBI" id="CHEBI:18036"/>
        <dbReference type="ChEBI" id="CHEBI:18408"/>
        <dbReference type="ChEBI" id="CHEBI:30616"/>
        <dbReference type="ChEBI" id="CHEBI:57692"/>
        <dbReference type="ChEBI" id="CHEBI:58307"/>
        <dbReference type="EC" id="2.5.1.17"/>
    </reaction>
</comment>
<evidence type="ECO:0000256" key="5">
    <source>
        <dbReference type="SAM" id="MobiDB-lite"/>
    </source>
</evidence>
<evidence type="ECO:0000256" key="4">
    <source>
        <dbReference type="RuleBase" id="RU366026"/>
    </source>
</evidence>
<dbReference type="AlphaFoldDB" id="A0A0T5X8X7"/>
<dbReference type="SUPFAM" id="SSF89028">
    <property type="entry name" value="Cobalamin adenosyltransferase-like"/>
    <property type="match status" value="1"/>
</dbReference>
<proteinExistence type="inferred from homology"/>
<dbReference type="OrthoDB" id="9778896at2"/>
<sequence length="171" mass="19384">MEIKITTKTGDQGMTSLGNGKRVPKDHPRVELYGTLDECQAHIGMARATCKNEEIKDTLLRLERDLSRFMGYLALFPDLSAPDVIWLEEIISKVLRSISKDKPSFVLPGESISEAALHTARTVARRAERIAVKLLRNKEIEENAYVFINRLSDALYALALWTNNDLQNREN</sequence>
<dbReference type="RefSeq" id="WP_009200287.1">
    <property type="nucleotide sequence ID" value="NZ_ACJX03000001.1"/>
</dbReference>
<keyword evidence="8" id="KW-1185">Reference proteome</keyword>
<dbReference type="UniPathway" id="UPA00148">
    <property type="reaction ID" value="UER00233"/>
</dbReference>
<dbReference type="Pfam" id="PF01923">
    <property type="entry name" value="Cob_adeno_trans"/>
    <property type="match status" value="1"/>
</dbReference>
<dbReference type="PANTHER" id="PTHR12213:SF0">
    <property type="entry name" value="CORRINOID ADENOSYLTRANSFERASE MMAB"/>
    <property type="match status" value="1"/>
</dbReference>
<evidence type="ECO:0000256" key="3">
    <source>
        <dbReference type="ARBA" id="ARBA00022840"/>
    </source>
</evidence>
<dbReference type="EC" id="2.5.1.17" evidence="4"/>
<organism evidence="7 8">
    <name type="scientific">Acetomicrobium hydrogeniformans ATCC BAA-1850</name>
    <dbReference type="NCBI Taxonomy" id="592015"/>
    <lineage>
        <taxon>Bacteria</taxon>
        <taxon>Thermotogati</taxon>
        <taxon>Synergistota</taxon>
        <taxon>Synergistia</taxon>
        <taxon>Synergistales</taxon>
        <taxon>Acetomicrobiaceae</taxon>
        <taxon>Acetomicrobium</taxon>
    </lineage>
</organism>
<feature type="compositionally biased region" description="Polar residues" evidence="5">
    <location>
        <begin position="1"/>
        <end position="18"/>
    </location>
</feature>
<evidence type="ECO:0000313" key="7">
    <source>
        <dbReference type="EMBL" id="KRT34842.1"/>
    </source>
</evidence>
<dbReference type="InterPro" id="IPR029499">
    <property type="entry name" value="PduO-typ"/>
</dbReference>
<dbReference type="NCBIfam" id="TIGR00636">
    <property type="entry name" value="PduO_Nterm"/>
    <property type="match status" value="1"/>
</dbReference>
<dbReference type="InterPro" id="IPR036451">
    <property type="entry name" value="CblAdoTrfase-like_sf"/>
</dbReference>
<evidence type="ECO:0000256" key="2">
    <source>
        <dbReference type="ARBA" id="ARBA00022741"/>
    </source>
</evidence>
<dbReference type="Gene3D" id="1.20.1200.10">
    <property type="entry name" value="Cobalamin adenosyltransferase-like"/>
    <property type="match status" value="1"/>
</dbReference>
<dbReference type="EMBL" id="ACJX03000001">
    <property type="protein sequence ID" value="KRT34842.1"/>
    <property type="molecule type" value="Genomic_DNA"/>
</dbReference>
<dbReference type="GO" id="GO:0009236">
    <property type="term" value="P:cobalamin biosynthetic process"/>
    <property type="evidence" value="ECO:0007669"/>
    <property type="project" value="UniProtKB-UniRule"/>
</dbReference>
<dbReference type="GO" id="GO:0008817">
    <property type="term" value="F:corrinoid adenosyltransferase activity"/>
    <property type="evidence" value="ECO:0007669"/>
    <property type="project" value="UniProtKB-UniRule"/>
</dbReference>
<name>A0A0T5X8X7_9BACT</name>
<evidence type="ECO:0000313" key="8">
    <source>
        <dbReference type="Proteomes" id="UP000005273"/>
    </source>
</evidence>
<comment type="caution">
    <text evidence="7">The sequence shown here is derived from an EMBL/GenBank/DDBJ whole genome shotgun (WGS) entry which is preliminary data.</text>
</comment>